<dbReference type="InterPro" id="IPR000033">
    <property type="entry name" value="LDLR_classB_rpt"/>
</dbReference>
<dbReference type="InterPro" id="IPR000742">
    <property type="entry name" value="EGF"/>
</dbReference>
<keyword evidence="1" id="KW-0245">EGF-like domain</keyword>
<feature type="domain" description="EGF-like" evidence="4">
    <location>
        <begin position="519"/>
        <end position="551"/>
    </location>
</feature>
<feature type="chain" id="PRO_5042249079" description="EGF-like domain-containing protein" evidence="3">
    <location>
        <begin position="21"/>
        <end position="630"/>
    </location>
</feature>
<sequence length="630" mass="72364">MCGKQYVLALLMVYVGLAHSWDVAISIGDVLEFYTDGTKTNAVHFKSRNLTAIKYDEVHNMMLFIDKQGGHDDICGYSLTSKNIRCFVQRQDSNIHDLAFDPATDLLFFTDTKAQTINWVSLKKRYDSGNILLQMYDRIPSNVAVDSCNGYIYWTNWKPSRGTNYMERAKLFSSETQAIYRFFPVHTFAIDPQTQKNYFITGSQHRFFVKVDLKSENYNRNQQIIHHNKYPSTEKLAVSNDYMYWVSSSESQKTVWQILKNARKAKPKQFIRFNTGTTVSIATNYRIQDQVQGRQDCELLSNLKQVTETEQSLDEITETDTTTEIYESSSMEQTTELDETWTTEILVDETTDTEQTTETDETWSTETLVDETTDSEQTTETDETWSTETLIDETTDMEQTTETDETWSTETLVDETTDMEQTTETDETWSTETLIDETTDTEQTTEPDETWTTETLVDETTDMEQTTETDETWSTETLVDETTDTKQTTEPDETWTTEQTAETEDDHAYRCNATCLGCEVYDCLNYCFHGNCRYNEHGQPACRCDAGYSGERCEVYACHRYCLNNGHCSLNEEDEPVCQCVGNYEGSRCETVKNKALTFNLQLLSAKENPTIADLLSKTVAKISVTVEVL</sequence>
<evidence type="ECO:0000313" key="6">
    <source>
        <dbReference type="Proteomes" id="UP001231518"/>
    </source>
</evidence>
<gene>
    <name evidence="5" type="ORF">PYW07_005436</name>
</gene>
<accession>A0AAD7YEB7</accession>
<reference evidence="5" key="1">
    <citation type="submission" date="2023-03" db="EMBL/GenBank/DDBJ databases">
        <title>Chromosome-level genomes of two armyworms, Mythimna separata and Mythimna loreyi, provide insights into the biosynthesis and reception of sex pheromones.</title>
        <authorList>
            <person name="Zhao H."/>
        </authorList>
    </citation>
    <scope>NUCLEOTIDE SEQUENCE</scope>
    <source>
        <strain evidence="5">BeijingLab</strain>
        <tissue evidence="5">Pupa</tissue>
    </source>
</reference>
<evidence type="ECO:0000259" key="4">
    <source>
        <dbReference type="PROSITE" id="PS50026"/>
    </source>
</evidence>
<keyword evidence="1" id="KW-1015">Disulfide bond</keyword>
<dbReference type="PROSITE" id="PS00022">
    <property type="entry name" value="EGF_1"/>
    <property type="match status" value="1"/>
</dbReference>
<dbReference type="SMART" id="SM00135">
    <property type="entry name" value="LY"/>
    <property type="match status" value="2"/>
</dbReference>
<dbReference type="Gene3D" id="2.120.10.30">
    <property type="entry name" value="TolB, C-terminal domain"/>
    <property type="match status" value="1"/>
</dbReference>
<feature type="compositionally biased region" description="Acidic residues" evidence="2">
    <location>
        <begin position="490"/>
        <end position="499"/>
    </location>
</feature>
<comment type="caution">
    <text evidence="5">The sequence shown here is derived from an EMBL/GenBank/DDBJ whole genome shotgun (WGS) entry which is preliminary data.</text>
</comment>
<dbReference type="SUPFAM" id="SSF57196">
    <property type="entry name" value="EGF/Laminin"/>
    <property type="match status" value="2"/>
</dbReference>
<keyword evidence="3" id="KW-0732">Signal</keyword>
<dbReference type="PROSITE" id="PS50026">
    <property type="entry name" value="EGF_3"/>
    <property type="match status" value="2"/>
</dbReference>
<evidence type="ECO:0000256" key="3">
    <source>
        <dbReference type="SAM" id="SignalP"/>
    </source>
</evidence>
<protein>
    <recommendedName>
        <fullName evidence="4">EGF-like domain-containing protein</fullName>
    </recommendedName>
</protein>
<dbReference type="Gene3D" id="2.10.25.10">
    <property type="entry name" value="Laminin"/>
    <property type="match status" value="2"/>
</dbReference>
<keyword evidence="6" id="KW-1185">Reference proteome</keyword>
<evidence type="ECO:0000256" key="1">
    <source>
        <dbReference type="PROSITE-ProRule" id="PRU00076"/>
    </source>
</evidence>
<dbReference type="SMART" id="SM00181">
    <property type="entry name" value="EGF"/>
    <property type="match status" value="2"/>
</dbReference>
<dbReference type="SUPFAM" id="SSF63825">
    <property type="entry name" value="YWTD domain"/>
    <property type="match status" value="1"/>
</dbReference>
<evidence type="ECO:0000256" key="2">
    <source>
        <dbReference type="SAM" id="MobiDB-lite"/>
    </source>
</evidence>
<dbReference type="EMBL" id="JARGEI010000021">
    <property type="protein sequence ID" value="KAJ8712594.1"/>
    <property type="molecule type" value="Genomic_DNA"/>
</dbReference>
<evidence type="ECO:0000313" key="5">
    <source>
        <dbReference type="EMBL" id="KAJ8712594.1"/>
    </source>
</evidence>
<name>A0AAD7YEB7_MYTSE</name>
<dbReference type="InterPro" id="IPR011042">
    <property type="entry name" value="6-blade_b-propeller_TolB-like"/>
</dbReference>
<feature type="compositionally biased region" description="Acidic residues" evidence="2">
    <location>
        <begin position="461"/>
        <end position="482"/>
    </location>
</feature>
<organism evidence="5 6">
    <name type="scientific">Mythimna separata</name>
    <name type="common">Oriental armyworm</name>
    <name type="synonym">Pseudaletia separata</name>
    <dbReference type="NCBI Taxonomy" id="271217"/>
    <lineage>
        <taxon>Eukaryota</taxon>
        <taxon>Metazoa</taxon>
        <taxon>Ecdysozoa</taxon>
        <taxon>Arthropoda</taxon>
        <taxon>Hexapoda</taxon>
        <taxon>Insecta</taxon>
        <taxon>Pterygota</taxon>
        <taxon>Neoptera</taxon>
        <taxon>Endopterygota</taxon>
        <taxon>Lepidoptera</taxon>
        <taxon>Glossata</taxon>
        <taxon>Ditrysia</taxon>
        <taxon>Noctuoidea</taxon>
        <taxon>Noctuidae</taxon>
        <taxon>Noctuinae</taxon>
        <taxon>Hadenini</taxon>
        <taxon>Mythimna</taxon>
    </lineage>
</organism>
<feature type="disulfide bond" evidence="1">
    <location>
        <begin position="580"/>
        <end position="589"/>
    </location>
</feature>
<feature type="region of interest" description="Disordered" evidence="2">
    <location>
        <begin position="461"/>
        <end position="499"/>
    </location>
</feature>
<feature type="signal peptide" evidence="3">
    <location>
        <begin position="1"/>
        <end position="20"/>
    </location>
</feature>
<dbReference type="AlphaFoldDB" id="A0AAD7YEB7"/>
<proteinExistence type="predicted"/>
<dbReference type="Proteomes" id="UP001231518">
    <property type="component" value="Chromosome 17"/>
</dbReference>
<comment type="caution">
    <text evidence="1">Lacks conserved residue(s) required for the propagation of feature annotation.</text>
</comment>
<feature type="disulfide bond" evidence="1">
    <location>
        <begin position="558"/>
        <end position="568"/>
    </location>
</feature>
<feature type="domain" description="EGF-like" evidence="4">
    <location>
        <begin position="554"/>
        <end position="590"/>
    </location>
</feature>
<feature type="region of interest" description="Disordered" evidence="2">
    <location>
        <begin position="351"/>
        <end position="385"/>
    </location>
</feature>